<dbReference type="AlphaFoldDB" id="A0A9P6J0W5"/>
<proteinExistence type="predicted"/>
<name>A0A9P6J0W5_MORAP</name>
<protein>
    <recommendedName>
        <fullName evidence="5">Secreted protein</fullName>
    </recommendedName>
</protein>
<evidence type="ECO:0000313" key="3">
    <source>
        <dbReference type="EMBL" id="KAF9957073.1"/>
    </source>
</evidence>
<feature type="region of interest" description="Disordered" evidence="1">
    <location>
        <begin position="253"/>
        <end position="303"/>
    </location>
</feature>
<gene>
    <name evidence="3" type="ORF">BGZ70_009631</name>
</gene>
<evidence type="ECO:0008006" key="5">
    <source>
        <dbReference type="Google" id="ProtNLM"/>
    </source>
</evidence>
<keyword evidence="4" id="KW-1185">Reference proteome</keyword>
<feature type="compositionally biased region" description="Basic and acidic residues" evidence="1">
    <location>
        <begin position="291"/>
        <end position="303"/>
    </location>
</feature>
<feature type="compositionally biased region" description="Basic residues" evidence="1">
    <location>
        <begin position="277"/>
        <end position="290"/>
    </location>
</feature>
<dbReference type="PANTHER" id="PTHR35559">
    <property type="entry name" value="CHITIN-BINDING TYPE-4 DOMAIN-CONTAINING PROTEIN"/>
    <property type="match status" value="1"/>
</dbReference>
<evidence type="ECO:0000256" key="1">
    <source>
        <dbReference type="SAM" id="MobiDB-lite"/>
    </source>
</evidence>
<sequence length="303" mass="34666">MIFSTLAKATLAIAGTLLLTQSVESHSYVDCVDWRFKQASKNPKDISWHDKNGECFGYARRFPVGAKPFAKLDSYSRNRHYQQRHTKDKLSLNELACSNGKVGEEPGQDETVSNPVDDAYTGKDEKKFPYGRMTVKNVGDTLCMRWPAKNHAVDDEDENFVTIGIMKYDGKKIYSQKDYLNKGENKPVQNVKVPYKNCSDKGRDTDIWPCGACFKLNENIVPGDYSGQWRWRLNSNEWYTSCFDIRVKAKGDNATEPVVPPKKEDPKEQPKEDSKEKPKKKCKKGRKGKKCREAQKKEENESN</sequence>
<feature type="signal peptide" evidence="2">
    <location>
        <begin position="1"/>
        <end position="25"/>
    </location>
</feature>
<evidence type="ECO:0000256" key="2">
    <source>
        <dbReference type="SAM" id="SignalP"/>
    </source>
</evidence>
<dbReference type="PANTHER" id="PTHR35559:SF1">
    <property type="entry name" value="CHITIN-BINDING TYPE-4 DOMAIN-CONTAINING PROTEIN"/>
    <property type="match status" value="1"/>
</dbReference>
<reference evidence="3" key="1">
    <citation type="journal article" date="2020" name="Fungal Divers.">
        <title>Resolving the Mortierellaceae phylogeny through synthesis of multi-gene phylogenetics and phylogenomics.</title>
        <authorList>
            <person name="Vandepol N."/>
            <person name="Liber J."/>
            <person name="Desiro A."/>
            <person name="Na H."/>
            <person name="Kennedy M."/>
            <person name="Barry K."/>
            <person name="Grigoriev I.V."/>
            <person name="Miller A.N."/>
            <person name="O'Donnell K."/>
            <person name="Stajich J.E."/>
            <person name="Bonito G."/>
        </authorList>
    </citation>
    <scope>NUCLEOTIDE SEQUENCE</scope>
    <source>
        <strain evidence="3">CK1249</strain>
    </source>
</reference>
<accession>A0A9P6J0W5</accession>
<dbReference type="OrthoDB" id="2341272at2759"/>
<organism evidence="3 4">
    <name type="scientific">Mortierella alpina</name>
    <name type="common">Oleaginous fungus</name>
    <name type="synonym">Mortierella renispora</name>
    <dbReference type="NCBI Taxonomy" id="64518"/>
    <lineage>
        <taxon>Eukaryota</taxon>
        <taxon>Fungi</taxon>
        <taxon>Fungi incertae sedis</taxon>
        <taxon>Mucoromycota</taxon>
        <taxon>Mortierellomycotina</taxon>
        <taxon>Mortierellomycetes</taxon>
        <taxon>Mortierellales</taxon>
        <taxon>Mortierellaceae</taxon>
        <taxon>Mortierella</taxon>
    </lineage>
</organism>
<dbReference type="Proteomes" id="UP000738359">
    <property type="component" value="Unassembled WGS sequence"/>
</dbReference>
<dbReference type="EMBL" id="JAAAHY010000799">
    <property type="protein sequence ID" value="KAF9957073.1"/>
    <property type="molecule type" value="Genomic_DNA"/>
</dbReference>
<comment type="caution">
    <text evidence="3">The sequence shown here is derived from an EMBL/GenBank/DDBJ whole genome shotgun (WGS) entry which is preliminary data.</text>
</comment>
<feature type="chain" id="PRO_5040513621" description="Secreted protein" evidence="2">
    <location>
        <begin position="26"/>
        <end position="303"/>
    </location>
</feature>
<evidence type="ECO:0000313" key="4">
    <source>
        <dbReference type="Proteomes" id="UP000738359"/>
    </source>
</evidence>
<keyword evidence="2" id="KW-0732">Signal</keyword>
<feature type="compositionally biased region" description="Basic and acidic residues" evidence="1">
    <location>
        <begin position="261"/>
        <end position="276"/>
    </location>
</feature>